<sequence length="115" mass="12863">MAYESTKNWIEDGIWNPTWGELPGTTWMHEDLLEELQPNAVSNDEQTPRLPSPRFNSEPTPDVYNDEDQRQLNARTKNATLQLPSTGALSDTGQRRLTVEDQLPAATKVPGEVSG</sequence>
<dbReference type="RefSeq" id="XP_033688957.1">
    <property type="nucleotide sequence ID" value="XM_033832886.1"/>
</dbReference>
<dbReference type="AlphaFoldDB" id="A0A6A6IXP1"/>
<dbReference type="OrthoDB" id="5401786at2759"/>
<gene>
    <name evidence="2" type="ORF">BU26DRAFT_561215</name>
</gene>
<feature type="compositionally biased region" description="Polar residues" evidence="1">
    <location>
        <begin position="71"/>
        <end position="92"/>
    </location>
</feature>
<organism evidence="2 3">
    <name type="scientific">Trematosphaeria pertusa</name>
    <dbReference type="NCBI Taxonomy" id="390896"/>
    <lineage>
        <taxon>Eukaryota</taxon>
        <taxon>Fungi</taxon>
        <taxon>Dikarya</taxon>
        <taxon>Ascomycota</taxon>
        <taxon>Pezizomycotina</taxon>
        <taxon>Dothideomycetes</taxon>
        <taxon>Pleosporomycetidae</taxon>
        <taxon>Pleosporales</taxon>
        <taxon>Massarineae</taxon>
        <taxon>Trematosphaeriaceae</taxon>
        <taxon>Trematosphaeria</taxon>
    </lineage>
</organism>
<accession>A0A6A6IXP1</accession>
<feature type="region of interest" description="Disordered" evidence="1">
    <location>
        <begin position="37"/>
        <end position="115"/>
    </location>
</feature>
<reference evidence="2" key="1">
    <citation type="journal article" date="2020" name="Stud. Mycol.">
        <title>101 Dothideomycetes genomes: a test case for predicting lifestyles and emergence of pathogens.</title>
        <authorList>
            <person name="Haridas S."/>
            <person name="Albert R."/>
            <person name="Binder M."/>
            <person name="Bloem J."/>
            <person name="Labutti K."/>
            <person name="Salamov A."/>
            <person name="Andreopoulos B."/>
            <person name="Baker S."/>
            <person name="Barry K."/>
            <person name="Bills G."/>
            <person name="Bluhm B."/>
            <person name="Cannon C."/>
            <person name="Castanera R."/>
            <person name="Culley D."/>
            <person name="Daum C."/>
            <person name="Ezra D."/>
            <person name="Gonzalez J."/>
            <person name="Henrissat B."/>
            <person name="Kuo A."/>
            <person name="Liang C."/>
            <person name="Lipzen A."/>
            <person name="Lutzoni F."/>
            <person name="Magnuson J."/>
            <person name="Mondo S."/>
            <person name="Nolan M."/>
            <person name="Ohm R."/>
            <person name="Pangilinan J."/>
            <person name="Park H.-J."/>
            <person name="Ramirez L."/>
            <person name="Alfaro M."/>
            <person name="Sun H."/>
            <person name="Tritt A."/>
            <person name="Yoshinaga Y."/>
            <person name="Zwiers L.-H."/>
            <person name="Turgeon B."/>
            <person name="Goodwin S."/>
            <person name="Spatafora J."/>
            <person name="Crous P."/>
            <person name="Grigoriev I."/>
        </authorList>
    </citation>
    <scope>NUCLEOTIDE SEQUENCE</scope>
    <source>
        <strain evidence="2">CBS 122368</strain>
    </source>
</reference>
<evidence type="ECO:0000256" key="1">
    <source>
        <dbReference type="SAM" id="MobiDB-lite"/>
    </source>
</evidence>
<dbReference type="GeneID" id="54586216"/>
<dbReference type="Proteomes" id="UP000800094">
    <property type="component" value="Unassembled WGS sequence"/>
</dbReference>
<evidence type="ECO:0000313" key="3">
    <source>
        <dbReference type="Proteomes" id="UP000800094"/>
    </source>
</evidence>
<protein>
    <submittedName>
        <fullName evidence="2">Uncharacterized protein</fullName>
    </submittedName>
</protein>
<dbReference type="EMBL" id="ML987191">
    <property type="protein sequence ID" value="KAF2253953.1"/>
    <property type="molecule type" value="Genomic_DNA"/>
</dbReference>
<evidence type="ECO:0000313" key="2">
    <source>
        <dbReference type="EMBL" id="KAF2253953.1"/>
    </source>
</evidence>
<proteinExistence type="predicted"/>
<name>A0A6A6IXP1_9PLEO</name>
<keyword evidence="3" id="KW-1185">Reference proteome</keyword>